<dbReference type="GeneID" id="58097134"/>
<keyword evidence="1" id="KW-1133">Transmembrane helix</keyword>
<reference evidence="2 3" key="1">
    <citation type="submission" date="2015-03" db="EMBL/GenBank/DDBJ databases">
        <title>Genome Assembly of Staphylococcus cohnii subsp. cohnii strain G22B2.</title>
        <authorList>
            <person name="Nair G."/>
            <person name="Kaur G."/>
            <person name="Khatri I."/>
            <person name="Singh N.K."/>
            <person name="Sathyabama S."/>
            <person name="Maurya S.K."/>
            <person name="Subramanian S."/>
            <person name="Agrewala J.N."/>
            <person name="Mayilraj S."/>
        </authorList>
    </citation>
    <scope>NUCLEOTIDE SEQUENCE [LARGE SCALE GENOMIC DNA]</scope>
    <source>
        <strain evidence="2 3">G22B2</strain>
    </source>
</reference>
<gene>
    <name evidence="2" type="ORF">UF66_0161</name>
</gene>
<sequence length="286" mass="33139">MIDNLIIFYKNAPFLSKHLYHRLKGQWKWFVIPFISSILLLCLLMFIFNVNGTEEIKQARGYFRLAALISFSFIWIAIYQSYQLFKKEYFTAKVFNLNPIFQTIMIAIITNLLMFIALMMIIIMTPVNIESSIPSTIYFVVMSIIFVVTISTVFGLLTITKNNVNIIFYILSVIMFFIVPIVFIPSSNSTVFSHILMLNPLFYLIEGISQSVVLGALSLNNIPYHFYFIFVMATLCAVIFAMYRMTAYQKFRFGNDTVEKSTDTKLKNKINHNENVTAQDTNTNHK</sequence>
<dbReference type="Proteomes" id="UP000034455">
    <property type="component" value="Unassembled WGS sequence"/>
</dbReference>
<feature type="transmembrane region" description="Helical" evidence="1">
    <location>
        <begin position="224"/>
        <end position="243"/>
    </location>
</feature>
<protein>
    <submittedName>
        <fullName evidence="2">Teichoic acid translocation permease protein TagG</fullName>
    </submittedName>
</protein>
<evidence type="ECO:0000313" key="3">
    <source>
        <dbReference type="Proteomes" id="UP000034455"/>
    </source>
</evidence>
<evidence type="ECO:0000256" key="1">
    <source>
        <dbReference type="SAM" id="Phobius"/>
    </source>
</evidence>
<feature type="transmembrane region" description="Helical" evidence="1">
    <location>
        <begin position="62"/>
        <end position="80"/>
    </location>
</feature>
<dbReference type="PATRIC" id="fig|74704.6.peg.165"/>
<name>A0A0M2P1S5_STACC</name>
<feature type="transmembrane region" description="Helical" evidence="1">
    <location>
        <begin position="166"/>
        <end position="184"/>
    </location>
</feature>
<accession>A0A0M2P1S5</accession>
<keyword evidence="1" id="KW-0812">Transmembrane</keyword>
<keyword evidence="1" id="KW-0472">Membrane</keyword>
<feature type="transmembrane region" description="Helical" evidence="1">
    <location>
        <begin position="100"/>
        <end position="124"/>
    </location>
</feature>
<evidence type="ECO:0000313" key="2">
    <source>
        <dbReference type="EMBL" id="KKI64180.1"/>
    </source>
</evidence>
<comment type="caution">
    <text evidence="2">The sequence shown here is derived from an EMBL/GenBank/DDBJ whole genome shotgun (WGS) entry which is preliminary data.</text>
</comment>
<feature type="transmembrane region" description="Helical" evidence="1">
    <location>
        <begin position="196"/>
        <end position="218"/>
    </location>
</feature>
<feature type="transmembrane region" description="Helical" evidence="1">
    <location>
        <begin position="29"/>
        <end position="50"/>
    </location>
</feature>
<dbReference type="EMBL" id="LAKJ01000010">
    <property type="protein sequence ID" value="KKI64180.1"/>
    <property type="molecule type" value="Genomic_DNA"/>
</dbReference>
<feature type="transmembrane region" description="Helical" evidence="1">
    <location>
        <begin position="136"/>
        <end position="160"/>
    </location>
</feature>
<dbReference type="AlphaFoldDB" id="A0A0M2P1S5"/>
<organism evidence="2 3">
    <name type="scientific">Staphylococcus cohnii subsp. cohnii</name>
    <dbReference type="NCBI Taxonomy" id="74704"/>
    <lineage>
        <taxon>Bacteria</taxon>
        <taxon>Bacillati</taxon>
        <taxon>Bacillota</taxon>
        <taxon>Bacilli</taxon>
        <taxon>Bacillales</taxon>
        <taxon>Staphylococcaceae</taxon>
        <taxon>Staphylococcus</taxon>
        <taxon>Staphylococcus cohnii species complex</taxon>
    </lineage>
</organism>
<dbReference type="RefSeq" id="WP_019469630.1">
    <property type="nucleotide sequence ID" value="NZ_BKAS01000014.1"/>
</dbReference>
<proteinExistence type="predicted"/>